<evidence type="ECO:0000256" key="2">
    <source>
        <dbReference type="ARBA" id="ARBA00022630"/>
    </source>
</evidence>
<sequence length="92" mass="9594">MVRMSYPAFVILQGGERLRHGVCVWSTGNAANPLVQQLVEHVPAQATANAGKPAVGRKLLVDSFLRVVGARDVLALGDCASVCTGPLPATAQ</sequence>
<protein>
    <submittedName>
        <fullName evidence="6">FAD/NAD(P)-binding domain-containing protein</fullName>
    </submittedName>
</protein>
<comment type="caution">
    <text evidence="6">The sequence shown here is derived from an EMBL/GenBank/DDBJ whole genome shotgun (WGS) entry which is preliminary data.</text>
</comment>
<keyword evidence="2" id="KW-0285">Flavoprotein</keyword>
<dbReference type="AlphaFoldDB" id="A0A6A0AJ76"/>
<dbReference type="Gene3D" id="3.50.50.100">
    <property type="match status" value="1"/>
</dbReference>
<evidence type="ECO:0000256" key="4">
    <source>
        <dbReference type="ARBA" id="ARBA00023002"/>
    </source>
</evidence>
<dbReference type="GO" id="GO:0003954">
    <property type="term" value="F:NADH dehydrogenase activity"/>
    <property type="evidence" value="ECO:0007669"/>
    <property type="project" value="InterPro"/>
</dbReference>
<organism evidence="6 7">
    <name type="scientific">Haematococcus lacustris</name>
    <name type="common">Green alga</name>
    <name type="synonym">Haematococcus pluvialis</name>
    <dbReference type="NCBI Taxonomy" id="44745"/>
    <lineage>
        <taxon>Eukaryota</taxon>
        <taxon>Viridiplantae</taxon>
        <taxon>Chlorophyta</taxon>
        <taxon>core chlorophytes</taxon>
        <taxon>Chlorophyceae</taxon>
        <taxon>CS clade</taxon>
        <taxon>Chlamydomonadales</taxon>
        <taxon>Haematococcaceae</taxon>
        <taxon>Haematococcus</taxon>
    </lineage>
</organism>
<keyword evidence="5" id="KW-0520">NAD</keyword>
<dbReference type="PANTHER" id="PTHR43706">
    <property type="entry name" value="NADH DEHYDROGENASE"/>
    <property type="match status" value="1"/>
</dbReference>
<feature type="non-terminal residue" evidence="6">
    <location>
        <position position="92"/>
    </location>
</feature>
<name>A0A6A0AJ76_HAELA</name>
<keyword evidence="3" id="KW-0274">FAD</keyword>
<evidence type="ECO:0000313" key="6">
    <source>
        <dbReference type="EMBL" id="GFH32638.1"/>
    </source>
</evidence>
<reference evidence="6 7" key="1">
    <citation type="submission" date="2020-02" db="EMBL/GenBank/DDBJ databases">
        <title>Draft genome sequence of Haematococcus lacustris strain NIES-144.</title>
        <authorList>
            <person name="Morimoto D."/>
            <person name="Nakagawa S."/>
            <person name="Yoshida T."/>
            <person name="Sawayama S."/>
        </authorList>
    </citation>
    <scope>NUCLEOTIDE SEQUENCE [LARGE SCALE GENOMIC DNA]</scope>
    <source>
        <strain evidence="6 7">NIES-144</strain>
    </source>
</reference>
<evidence type="ECO:0000256" key="1">
    <source>
        <dbReference type="ARBA" id="ARBA00005272"/>
    </source>
</evidence>
<proteinExistence type="inferred from homology"/>
<keyword evidence="7" id="KW-1185">Reference proteome</keyword>
<comment type="similarity">
    <text evidence="1">Belongs to the NADH dehydrogenase family.</text>
</comment>
<dbReference type="EMBL" id="BLLF01006902">
    <property type="protein sequence ID" value="GFH32638.1"/>
    <property type="molecule type" value="Genomic_DNA"/>
</dbReference>
<dbReference type="InterPro" id="IPR045024">
    <property type="entry name" value="NDH-2"/>
</dbReference>
<evidence type="ECO:0000256" key="5">
    <source>
        <dbReference type="ARBA" id="ARBA00023027"/>
    </source>
</evidence>
<gene>
    <name evidence="6" type="ORF">HaLaN_31887</name>
</gene>
<dbReference type="PANTHER" id="PTHR43706:SF38">
    <property type="entry name" value="FAD_NAD(P)-BINDING DOMAIN-CONTAINING PROTEIN"/>
    <property type="match status" value="1"/>
</dbReference>
<evidence type="ECO:0000256" key="3">
    <source>
        <dbReference type="ARBA" id="ARBA00022827"/>
    </source>
</evidence>
<dbReference type="Proteomes" id="UP000485058">
    <property type="component" value="Unassembled WGS sequence"/>
</dbReference>
<keyword evidence="4" id="KW-0560">Oxidoreductase</keyword>
<dbReference type="GO" id="GO:0005739">
    <property type="term" value="C:mitochondrion"/>
    <property type="evidence" value="ECO:0007669"/>
    <property type="project" value="TreeGrafter"/>
</dbReference>
<accession>A0A6A0AJ76</accession>
<evidence type="ECO:0000313" key="7">
    <source>
        <dbReference type="Proteomes" id="UP000485058"/>
    </source>
</evidence>